<evidence type="ECO:0000256" key="7">
    <source>
        <dbReference type="ARBA" id="ARBA00023242"/>
    </source>
</evidence>
<feature type="region of interest" description="Disordered" evidence="8">
    <location>
        <begin position="1"/>
        <end position="22"/>
    </location>
</feature>
<feature type="region of interest" description="Disordered" evidence="8">
    <location>
        <begin position="445"/>
        <end position="507"/>
    </location>
</feature>
<feature type="domain" description="Zn(2)-C6 fungal-type" evidence="9">
    <location>
        <begin position="23"/>
        <end position="62"/>
    </location>
</feature>
<evidence type="ECO:0000259" key="9">
    <source>
        <dbReference type="PROSITE" id="PS50048"/>
    </source>
</evidence>
<dbReference type="CDD" id="cd00067">
    <property type="entry name" value="GAL4"/>
    <property type="match status" value="1"/>
</dbReference>
<accession>A0A0D0VLK0</accession>
<dbReference type="PROSITE" id="PS50048">
    <property type="entry name" value="ZN2_CY6_FUNGAL_2"/>
    <property type="match status" value="1"/>
</dbReference>
<keyword evidence="4" id="KW-0805">Transcription regulation</keyword>
<dbReference type="PANTHER" id="PTHR47782">
    <property type="entry name" value="ZN(II)2CYS6 TRANSCRIPTION FACTOR (EUROFUNG)-RELATED"/>
    <property type="match status" value="1"/>
</dbReference>
<keyword evidence="2" id="KW-0479">Metal-binding</keyword>
<evidence type="ECO:0000256" key="3">
    <source>
        <dbReference type="ARBA" id="ARBA00022833"/>
    </source>
</evidence>
<dbReference type="SMART" id="SM00066">
    <property type="entry name" value="GAL4"/>
    <property type="match status" value="1"/>
</dbReference>
<name>A0A0D0VLK0_CRYGA</name>
<evidence type="ECO:0000256" key="4">
    <source>
        <dbReference type="ARBA" id="ARBA00023015"/>
    </source>
</evidence>
<evidence type="ECO:0000256" key="8">
    <source>
        <dbReference type="SAM" id="MobiDB-lite"/>
    </source>
</evidence>
<dbReference type="PANTHER" id="PTHR47782:SF12">
    <property type="entry name" value="ZN(II)2CYS6 TRANSCRIPTION FACTOR (EUROFUNG)"/>
    <property type="match status" value="1"/>
</dbReference>
<reference evidence="10" key="1">
    <citation type="submission" date="2015-01" db="EMBL/GenBank/DDBJ databases">
        <title>The Genome Sequence of Cryptococcus gattii CA1280.</title>
        <authorList>
            <consortium name="The Broad Institute Genomics Platform"/>
            <person name="Cuomo C."/>
            <person name="Litvintseva A."/>
            <person name="Chen Y."/>
            <person name="Heitman J."/>
            <person name="Sun S."/>
            <person name="Springer D."/>
            <person name="Dromer F."/>
            <person name="Young S."/>
            <person name="Zeng Q."/>
            <person name="Gargeya S."/>
            <person name="Abouelleil A."/>
            <person name="Alvarado L."/>
            <person name="Chapman S.B."/>
            <person name="Gainer-Dewar J."/>
            <person name="Goldberg J."/>
            <person name="Griggs A."/>
            <person name="Gujja S."/>
            <person name="Hansen M."/>
            <person name="Howarth C."/>
            <person name="Imamovic A."/>
            <person name="Larimer J."/>
            <person name="Murphy C."/>
            <person name="Naylor J."/>
            <person name="Pearson M."/>
            <person name="Priest M."/>
            <person name="Roberts A."/>
            <person name="Saif S."/>
            <person name="Shea T."/>
            <person name="Sykes S."/>
            <person name="Wortman J."/>
            <person name="Nusbaum C."/>
            <person name="Birren B."/>
        </authorList>
    </citation>
    <scope>NUCLEOTIDE SEQUENCE [LARGE SCALE GENOMIC DNA]</scope>
    <source>
        <strain evidence="10">CA1280</strain>
    </source>
</reference>
<dbReference type="InterPro" id="IPR036864">
    <property type="entry name" value="Zn2-C6_fun-type_DNA-bd_sf"/>
</dbReference>
<dbReference type="OrthoDB" id="3364175at2759"/>
<dbReference type="AlphaFoldDB" id="A0A0D0VLK0"/>
<dbReference type="GO" id="GO:0043565">
    <property type="term" value="F:sequence-specific DNA binding"/>
    <property type="evidence" value="ECO:0007669"/>
    <property type="project" value="TreeGrafter"/>
</dbReference>
<evidence type="ECO:0000313" key="10">
    <source>
        <dbReference type="EMBL" id="KIR45875.1"/>
    </source>
</evidence>
<dbReference type="GO" id="GO:0045944">
    <property type="term" value="P:positive regulation of transcription by RNA polymerase II"/>
    <property type="evidence" value="ECO:0007669"/>
    <property type="project" value="TreeGrafter"/>
</dbReference>
<dbReference type="CDD" id="cd12148">
    <property type="entry name" value="fungal_TF_MHR"/>
    <property type="match status" value="1"/>
</dbReference>
<keyword evidence="7" id="KW-0539">Nucleus</keyword>
<evidence type="ECO:0000256" key="2">
    <source>
        <dbReference type="ARBA" id="ARBA00022723"/>
    </source>
</evidence>
<dbReference type="InterPro" id="IPR052202">
    <property type="entry name" value="Yeast_MetPath_Reg"/>
</dbReference>
<feature type="region of interest" description="Disordered" evidence="8">
    <location>
        <begin position="89"/>
        <end position="141"/>
    </location>
</feature>
<dbReference type="SUPFAM" id="SSF57701">
    <property type="entry name" value="Zn2/Cys6 DNA-binding domain"/>
    <property type="match status" value="1"/>
</dbReference>
<keyword evidence="6" id="KW-0804">Transcription</keyword>
<feature type="compositionally biased region" description="Low complexity" evidence="8">
    <location>
        <begin position="89"/>
        <end position="100"/>
    </location>
</feature>
<sequence length="507" mass="56460">MDPPADSPRQAGRPPKRIRTTKPCDYCKQKKIRCQFPQEQDGTTSKTLPCEHCVQFGLVCVVAGVERQNQQPAMLMIWQSSLVSAQSARSARPSASVRPASRTRDSVPPVEPNPSVPARELGPRTSEEADPPIPFTTAPEAFAPPPPLPPVHLRLYYLDVAYKHIQARYACLDWLRIRRWHEQADSICGPVNGGWGNGANHDSRMAAFFLWLVYGYGARMTEDINLPGAVSHELGRPFLFHDEDIDIQTPLNIDDHLSVEEVIARLQESADIADNSDANVDYASDVTTVILTLTNQSDATYRVNQLSARGQSSVTIDAILEDLNRWRSRHPLAKNPGDCPVQLPEDHWEMEYHHNQWKQIQRDPRNLSISALYRLFLSGLTLIYLGLNHSSPTTVTPIILADVRSCLQSLNVFVNQLPWATAYRDCFAQLNDRFETRMAWQSFAAPTNGPESSGVPPSEGQQRAAMQPNDSTNQQWGIDGTGGQPIGFPVGQDYPTFGGADDLEFEA</sequence>
<keyword evidence="3" id="KW-0862">Zinc</keyword>
<organism evidence="10">
    <name type="scientific">Cryptococcus bacillisporus CA1280</name>
    <dbReference type="NCBI Taxonomy" id="1296109"/>
    <lineage>
        <taxon>Eukaryota</taxon>
        <taxon>Fungi</taxon>
        <taxon>Dikarya</taxon>
        <taxon>Basidiomycota</taxon>
        <taxon>Agaricomycotina</taxon>
        <taxon>Tremellomycetes</taxon>
        <taxon>Tremellales</taxon>
        <taxon>Cryptococcaceae</taxon>
        <taxon>Cryptococcus</taxon>
        <taxon>Cryptococcus gattii species complex</taxon>
    </lineage>
</organism>
<proteinExistence type="predicted"/>
<dbReference type="GO" id="GO:0008270">
    <property type="term" value="F:zinc ion binding"/>
    <property type="evidence" value="ECO:0007669"/>
    <property type="project" value="InterPro"/>
</dbReference>
<evidence type="ECO:0000256" key="1">
    <source>
        <dbReference type="ARBA" id="ARBA00004123"/>
    </source>
</evidence>
<keyword evidence="5" id="KW-0238">DNA-binding</keyword>
<protein>
    <recommendedName>
        <fullName evidence="9">Zn(2)-C6 fungal-type domain-containing protein</fullName>
    </recommendedName>
</protein>
<dbReference type="InterPro" id="IPR001138">
    <property type="entry name" value="Zn2Cys6_DnaBD"/>
</dbReference>
<dbReference type="GO" id="GO:0005634">
    <property type="term" value="C:nucleus"/>
    <property type="evidence" value="ECO:0007669"/>
    <property type="project" value="UniProtKB-SubCell"/>
</dbReference>
<dbReference type="HOGENOM" id="CLU_023298_0_0_1"/>
<dbReference type="GO" id="GO:0000981">
    <property type="term" value="F:DNA-binding transcription factor activity, RNA polymerase II-specific"/>
    <property type="evidence" value="ECO:0007669"/>
    <property type="project" value="InterPro"/>
</dbReference>
<dbReference type="EMBL" id="KN847986">
    <property type="protein sequence ID" value="KIR45875.1"/>
    <property type="molecule type" value="Genomic_DNA"/>
</dbReference>
<dbReference type="Gene3D" id="4.10.240.10">
    <property type="entry name" value="Zn(2)-C6 fungal-type DNA-binding domain"/>
    <property type="match status" value="1"/>
</dbReference>
<evidence type="ECO:0000256" key="5">
    <source>
        <dbReference type="ARBA" id="ARBA00023125"/>
    </source>
</evidence>
<evidence type="ECO:0000256" key="6">
    <source>
        <dbReference type="ARBA" id="ARBA00023163"/>
    </source>
</evidence>
<dbReference type="Pfam" id="PF00172">
    <property type="entry name" value="Zn_clus"/>
    <property type="match status" value="1"/>
</dbReference>
<comment type="subcellular location">
    <subcellularLocation>
        <location evidence="1">Nucleus</location>
    </subcellularLocation>
</comment>
<gene>
    <name evidence="10" type="ORF">I312_04845</name>
</gene>